<dbReference type="InterPro" id="IPR002818">
    <property type="entry name" value="DJ-1/PfpI"/>
</dbReference>
<dbReference type="AlphaFoldDB" id="A0A5S3V2R6"/>
<name>A0A5S3V2R6_9GAMM</name>
<organism evidence="2 5">
    <name type="scientific">Pseudoalteromonas aurantia</name>
    <dbReference type="NCBI Taxonomy" id="43654"/>
    <lineage>
        <taxon>Bacteria</taxon>
        <taxon>Pseudomonadati</taxon>
        <taxon>Pseudomonadota</taxon>
        <taxon>Gammaproteobacteria</taxon>
        <taxon>Alteromonadales</taxon>
        <taxon>Pseudoalteromonadaceae</taxon>
        <taxon>Pseudoalteromonas</taxon>
    </lineage>
</organism>
<dbReference type="Pfam" id="PF01965">
    <property type="entry name" value="DJ-1_PfpI"/>
    <property type="match status" value="1"/>
</dbReference>
<feature type="domain" description="DJ-1/PfpI" evidence="1">
    <location>
        <begin position="3"/>
        <end position="169"/>
    </location>
</feature>
<keyword evidence="4" id="KW-1185">Reference proteome</keyword>
<dbReference type="EMBL" id="PNBX01000096">
    <property type="protein sequence ID" value="TMO65071.1"/>
    <property type="molecule type" value="Genomic_DNA"/>
</dbReference>
<dbReference type="SUPFAM" id="SSF52317">
    <property type="entry name" value="Class I glutamine amidotransferase-like"/>
    <property type="match status" value="1"/>
</dbReference>
<evidence type="ECO:0000313" key="4">
    <source>
        <dbReference type="Proteomes" id="UP000307164"/>
    </source>
</evidence>
<evidence type="ECO:0000313" key="2">
    <source>
        <dbReference type="EMBL" id="TMO65071.1"/>
    </source>
</evidence>
<protein>
    <submittedName>
        <fullName evidence="2">Glutamine amidotransferase</fullName>
    </submittedName>
</protein>
<dbReference type="Proteomes" id="UP000307217">
    <property type="component" value="Unassembled WGS sequence"/>
</dbReference>
<dbReference type="Gene3D" id="3.40.50.880">
    <property type="match status" value="1"/>
</dbReference>
<dbReference type="GO" id="GO:0006355">
    <property type="term" value="P:regulation of DNA-templated transcription"/>
    <property type="evidence" value="ECO:0007669"/>
    <property type="project" value="TreeGrafter"/>
</dbReference>
<evidence type="ECO:0000313" key="3">
    <source>
        <dbReference type="EMBL" id="TMO79011.1"/>
    </source>
</evidence>
<reference evidence="4 5" key="2">
    <citation type="submission" date="2019-06" db="EMBL/GenBank/DDBJ databases">
        <title>Co-occurence of chitin degradation, pigmentation and bioactivity in marine Pseudoalteromonas.</title>
        <authorList>
            <person name="Sonnenschein E.C."/>
            <person name="Bech P.K."/>
        </authorList>
    </citation>
    <scope>NUCLEOTIDE SEQUENCE [LARGE SCALE GENOMIC DNA]</scope>
    <source>
        <strain evidence="5">S3790</strain>
        <strain evidence="3 4">S3895</strain>
    </source>
</reference>
<dbReference type="Proteomes" id="UP000307164">
    <property type="component" value="Unassembled WGS sequence"/>
</dbReference>
<dbReference type="CDD" id="cd03139">
    <property type="entry name" value="GATase1_PfpI_2"/>
    <property type="match status" value="1"/>
</dbReference>
<keyword evidence="2" id="KW-0315">Glutamine amidotransferase</keyword>
<dbReference type="PANTHER" id="PTHR43130">
    <property type="entry name" value="ARAC-FAMILY TRANSCRIPTIONAL REGULATOR"/>
    <property type="match status" value="1"/>
</dbReference>
<keyword evidence="2" id="KW-0808">Transferase</keyword>
<dbReference type="PANTHER" id="PTHR43130:SF14">
    <property type="entry name" value="DJ-1_PFPI DOMAIN-CONTAINING PROTEIN"/>
    <property type="match status" value="1"/>
</dbReference>
<gene>
    <name evidence="2" type="ORF">CWC19_17765</name>
    <name evidence="3" type="ORF">CWC20_00420</name>
</gene>
<dbReference type="OrthoDB" id="9803764at2"/>
<dbReference type="InterPro" id="IPR052158">
    <property type="entry name" value="INH-QAR"/>
</dbReference>
<dbReference type="InterPro" id="IPR029062">
    <property type="entry name" value="Class_I_gatase-like"/>
</dbReference>
<evidence type="ECO:0000313" key="5">
    <source>
        <dbReference type="Proteomes" id="UP000307217"/>
    </source>
</evidence>
<comment type="caution">
    <text evidence="2">The sequence shown here is derived from an EMBL/GenBank/DDBJ whole genome shotgun (WGS) entry which is preliminary data.</text>
</comment>
<accession>A0A5S3V2R6</accession>
<reference evidence="2" key="3">
    <citation type="submission" date="2019-09" db="EMBL/GenBank/DDBJ databases">
        <title>Co-occurence of chitin degradation, pigmentation and bioactivity in marine Pseudoalteromonas.</title>
        <authorList>
            <person name="Sonnenschein E.C."/>
            <person name="Bech P.K."/>
        </authorList>
    </citation>
    <scope>NUCLEOTIDE SEQUENCE</scope>
    <source>
        <strain evidence="2">S3790</strain>
    </source>
</reference>
<evidence type="ECO:0000259" key="1">
    <source>
        <dbReference type="Pfam" id="PF01965"/>
    </source>
</evidence>
<reference evidence="2 5" key="1">
    <citation type="submission" date="2018-01" db="EMBL/GenBank/DDBJ databases">
        <authorList>
            <person name="Paulsen S."/>
            <person name="Gram L.K."/>
        </authorList>
    </citation>
    <scope>NUCLEOTIDE SEQUENCE [LARGE SCALE GENOMIC DNA]</scope>
    <source>
        <strain evidence="2 5">S3790</strain>
        <strain evidence="3">S3895</strain>
    </source>
</reference>
<sequence>MEIGIFIYNNVEVLDFCGPFDVFCTANRFTNQHINVSLVAPTHSPVKTRGGLSVNPHYSIHGHPKFDLLLVAGGQYKEVINNPTVLRWLAETARHTPECASVCTGVFIYAQAGIIDGKHVTTHWNDIQTLQTQFPQLHVIKEKRFIIDNNFISSAGITAGIDMSLSIIQSRFGKSVATKVAQYMDYNTQL</sequence>
<dbReference type="GO" id="GO:0016740">
    <property type="term" value="F:transferase activity"/>
    <property type="evidence" value="ECO:0007669"/>
    <property type="project" value="UniProtKB-KW"/>
</dbReference>
<dbReference type="EMBL" id="PNBW01000004">
    <property type="protein sequence ID" value="TMO79011.1"/>
    <property type="molecule type" value="Genomic_DNA"/>
</dbReference>
<proteinExistence type="predicted"/>